<accession>A0ABQ3BPT2</accession>
<protein>
    <submittedName>
        <fullName evidence="1">Uncharacterized protein</fullName>
    </submittedName>
</protein>
<dbReference type="Proteomes" id="UP000624183">
    <property type="component" value="Unassembled WGS sequence"/>
</dbReference>
<keyword evidence="2" id="KW-1185">Reference proteome</keyword>
<comment type="caution">
    <text evidence="1">The sequence shown here is derived from an EMBL/GenBank/DDBJ whole genome shotgun (WGS) entry which is preliminary data.</text>
</comment>
<sequence length="198" mass="21766">MEIVDIAGQDDPRNPYSAMRRRITMRRLDKGAPLRAAIKAAGLDIPHLAARTKELDPTGKGLSPAYVGFIAGTGKSAREDCSERAAELIAQALDQEVDALFETVFLTIVKSTSPRRSEISESGGSAARKAAPLPEQLLDQRELARFLRKSMSWIDGQIKESREAGRTWPGLHYVGRSRRFDAHAVLAGLREQRTQVSA</sequence>
<proteinExistence type="predicted"/>
<gene>
    <name evidence="1" type="ORF">GCM10010328_27550</name>
</gene>
<evidence type="ECO:0000313" key="1">
    <source>
        <dbReference type="EMBL" id="GGZ51410.1"/>
    </source>
</evidence>
<organism evidence="1 2">
    <name type="scientific">Streptomyces rubiginosohelvolus</name>
    <dbReference type="NCBI Taxonomy" id="67362"/>
    <lineage>
        <taxon>Bacteria</taxon>
        <taxon>Bacillati</taxon>
        <taxon>Actinomycetota</taxon>
        <taxon>Actinomycetes</taxon>
        <taxon>Kitasatosporales</taxon>
        <taxon>Streptomycetaceae</taxon>
        <taxon>Streptomyces</taxon>
    </lineage>
</organism>
<dbReference type="EMBL" id="BMUW01000004">
    <property type="protein sequence ID" value="GGZ51410.1"/>
    <property type="molecule type" value="Genomic_DNA"/>
</dbReference>
<evidence type="ECO:0000313" key="2">
    <source>
        <dbReference type="Proteomes" id="UP000624183"/>
    </source>
</evidence>
<reference evidence="2" key="1">
    <citation type="journal article" date="2019" name="Int. J. Syst. Evol. Microbiol.">
        <title>The Global Catalogue of Microorganisms (GCM) 10K type strain sequencing project: providing services to taxonomists for standard genome sequencing and annotation.</title>
        <authorList>
            <consortium name="The Broad Institute Genomics Platform"/>
            <consortium name="The Broad Institute Genome Sequencing Center for Infectious Disease"/>
            <person name="Wu L."/>
            <person name="Ma J."/>
        </authorList>
    </citation>
    <scope>NUCLEOTIDE SEQUENCE [LARGE SCALE GENOMIC DNA]</scope>
    <source>
        <strain evidence="2">JCM 4602</strain>
    </source>
</reference>
<name>A0ABQ3BPT2_9ACTN</name>